<proteinExistence type="predicted"/>
<dbReference type="RefSeq" id="WP_253841821.1">
    <property type="nucleotide sequence ID" value="NZ_BAAAVC010000004.1"/>
</dbReference>
<dbReference type="Proteomes" id="UP001165042">
    <property type="component" value="Unassembled WGS sequence"/>
</dbReference>
<keyword evidence="2" id="KW-1185">Reference proteome</keyword>
<name>A0A9W6QUE8_9PSEU</name>
<reference evidence="1" key="1">
    <citation type="submission" date="2023-02" db="EMBL/GenBank/DDBJ databases">
        <title>Actinokineospora globicatena NBRC 15670.</title>
        <authorList>
            <person name="Ichikawa N."/>
            <person name="Sato H."/>
            <person name="Tonouchi N."/>
        </authorList>
    </citation>
    <scope>NUCLEOTIDE SEQUENCE</scope>
    <source>
        <strain evidence="1">NBRC 15670</strain>
    </source>
</reference>
<gene>
    <name evidence="1" type="ORF">Aglo03_60340</name>
</gene>
<comment type="caution">
    <text evidence="1">The sequence shown here is derived from an EMBL/GenBank/DDBJ whole genome shotgun (WGS) entry which is preliminary data.</text>
</comment>
<evidence type="ECO:0000313" key="2">
    <source>
        <dbReference type="Proteomes" id="UP001165042"/>
    </source>
</evidence>
<protein>
    <submittedName>
        <fullName evidence="1">Uncharacterized protein</fullName>
    </submittedName>
</protein>
<organism evidence="1 2">
    <name type="scientific">Actinokineospora globicatena</name>
    <dbReference type="NCBI Taxonomy" id="103729"/>
    <lineage>
        <taxon>Bacteria</taxon>
        <taxon>Bacillati</taxon>
        <taxon>Actinomycetota</taxon>
        <taxon>Actinomycetes</taxon>
        <taxon>Pseudonocardiales</taxon>
        <taxon>Pseudonocardiaceae</taxon>
        <taxon>Actinokineospora</taxon>
    </lineage>
</organism>
<dbReference type="AlphaFoldDB" id="A0A9W6QUE8"/>
<evidence type="ECO:0000313" key="1">
    <source>
        <dbReference type="EMBL" id="GLW95218.1"/>
    </source>
</evidence>
<sequence length="125" mass="14233">MIPEHEPVDPVARYKELLETAHQAARAHSEHERRRAVDLVAEIHAADDRVKAAAEAQAQVTGEINGWWRQVVATVGELKWLTTTPRPVPDPAGRPEQLREYLGQIEPATKEFYAALRKATWPRRR</sequence>
<dbReference type="EMBL" id="BSSD01000012">
    <property type="protein sequence ID" value="GLW95218.1"/>
    <property type="molecule type" value="Genomic_DNA"/>
</dbReference>
<accession>A0A9W6QUE8</accession>